<dbReference type="CDD" id="cd16526">
    <property type="entry name" value="RING-HC_PEX2"/>
    <property type="match status" value="1"/>
</dbReference>
<evidence type="ECO:0000256" key="1">
    <source>
        <dbReference type="ARBA" id="ARBA00004585"/>
    </source>
</evidence>
<feature type="compositionally biased region" description="Low complexity" evidence="19">
    <location>
        <begin position="110"/>
        <end position="137"/>
    </location>
</feature>
<feature type="compositionally biased region" description="Gly residues" evidence="19">
    <location>
        <begin position="138"/>
        <end position="150"/>
    </location>
</feature>
<dbReference type="EMBL" id="FN648532">
    <property type="protein sequence ID" value="CBN76144.1"/>
    <property type="molecule type" value="Genomic_DNA"/>
</dbReference>
<dbReference type="InterPro" id="IPR045859">
    <property type="entry name" value="RING-HC_PEX2"/>
</dbReference>
<dbReference type="InterPro" id="IPR025654">
    <property type="entry name" value="PEX2/10"/>
</dbReference>
<evidence type="ECO:0000256" key="5">
    <source>
        <dbReference type="ARBA" id="ARBA00022679"/>
    </source>
</evidence>
<comment type="pathway">
    <text evidence="2">Protein modification; protein ubiquitination.</text>
</comment>
<comment type="subcellular location">
    <subcellularLocation>
        <location evidence="1">Peroxisome membrane</location>
        <topology evidence="1">Multi-pass membrane protein</topology>
    </subcellularLocation>
</comment>
<evidence type="ECO:0000256" key="8">
    <source>
        <dbReference type="ARBA" id="ARBA00022771"/>
    </source>
</evidence>
<dbReference type="InterPro" id="IPR017907">
    <property type="entry name" value="Znf_RING_CS"/>
</dbReference>
<organism evidence="21 22">
    <name type="scientific">Ectocarpus siliculosus</name>
    <name type="common">Brown alga</name>
    <name type="synonym">Conferva siliculosa</name>
    <dbReference type="NCBI Taxonomy" id="2880"/>
    <lineage>
        <taxon>Eukaryota</taxon>
        <taxon>Sar</taxon>
        <taxon>Stramenopiles</taxon>
        <taxon>Ochrophyta</taxon>
        <taxon>PX clade</taxon>
        <taxon>Phaeophyceae</taxon>
        <taxon>Ectocarpales</taxon>
        <taxon>Ectocarpaceae</taxon>
        <taxon>Ectocarpus</taxon>
    </lineage>
</organism>
<evidence type="ECO:0000256" key="12">
    <source>
        <dbReference type="ARBA" id="ARBA00022989"/>
    </source>
</evidence>
<comment type="catalytic activity">
    <reaction evidence="16">
        <text>[E2 ubiquitin-conjugating enzyme]-S-ubiquitinyl-L-cysteine + [acceptor protein]-L-cysteine = [E2 ubiquitin-conjugating enzyme]-L-cysteine + [acceptor protein]-S-ubiquitinyl-L-cysteine.</text>
        <dbReference type="EC" id="2.3.2.36"/>
    </reaction>
</comment>
<protein>
    <recommendedName>
        <fullName evidence="17">RING-type E3 ubiquitin transferase (cysteine targeting)</fullName>
        <ecNumber evidence="17">2.3.2.36</ecNumber>
    </recommendedName>
    <alternativeName>
        <fullName evidence="15">Peroxin-2</fullName>
    </alternativeName>
</protein>
<dbReference type="EC" id="2.3.2.36" evidence="17"/>
<evidence type="ECO:0000313" key="21">
    <source>
        <dbReference type="EMBL" id="CBN76144.1"/>
    </source>
</evidence>
<dbReference type="GO" id="GO:0016558">
    <property type="term" value="P:protein import into peroxisome matrix"/>
    <property type="evidence" value="ECO:0007669"/>
    <property type="project" value="InterPro"/>
</dbReference>
<keyword evidence="4" id="KW-0813">Transport</keyword>
<keyword evidence="14" id="KW-0576">Peroxisome</keyword>
<evidence type="ECO:0000256" key="15">
    <source>
        <dbReference type="ARBA" id="ARBA00032511"/>
    </source>
</evidence>
<dbReference type="InterPro" id="IPR001841">
    <property type="entry name" value="Znf_RING"/>
</dbReference>
<gene>
    <name evidence="21" type="ORF">Esi_0340_0028</name>
</gene>
<evidence type="ECO:0000256" key="3">
    <source>
        <dbReference type="ARBA" id="ARBA00008704"/>
    </source>
</evidence>
<accession>D8LL84</accession>
<keyword evidence="8 18" id="KW-0863">Zinc-finger</keyword>
<keyword evidence="9" id="KW-0833">Ubl conjugation pathway</keyword>
<dbReference type="InParanoid" id="D8LL84"/>
<keyword evidence="13" id="KW-0472">Membrane</keyword>
<evidence type="ECO:0000256" key="18">
    <source>
        <dbReference type="PROSITE-ProRule" id="PRU00175"/>
    </source>
</evidence>
<dbReference type="AlphaFoldDB" id="D8LL84"/>
<dbReference type="PANTHER" id="PTHR48178">
    <property type="entry name" value="PEROXISOME BIOGENESIS FACTOR 2"/>
    <property type="match status" value="1"/>
</dbReference>
<dbReference type="PROSITE" id="PS00518">
    <property type="entry name" value="ZF_RING_1"/>
    <property type="match status" value="1"/>
</dbReference>
<dbReference type="eggNOG" id="KOG2879">
    <property type="taxonomic scope" value="Eukaryota"/>
</dbReference>
<dbReference type="OMA" id="CQPWNGD"/>
<evidence type="ECO:0000256" key="17">
    <source>
        <dbReference type="ARBA" id="ARBA00034523"/>
    </source>
</evidence>
<evidence type="ECO:0000313" key="22">
    <source>
        <dbReference type="Proteomes" id="UP000002630"/>
    </source>
</evidence>
<evidence type="ECO:0000256" key="4">
    <source>
        <dbReference type="ARBA" id="ARBA00022448"/>
    </source>
</evidence>
<evidence type="ECO:0000256" key="9">
    <source>
        <dbReference type="ARBA" id="ARBA00022786"/>
    </source>
</evidence>
<feature type="region of interest" description="Disordered" evidence="19">
    <location>
        <begin position="1"/>
        <end position="20"/>
    </location>
</feature>
<keyword evidence="10" id="KW-0862">Zinc</keyword>
<evidence type="ECO:0000256" key="19">
    <source>
        <dbReference type="SAM" id="MobiDB-lite"/>
    </source>
</evidence>
<feature type="compositionally biased region" description="Polar residues" evidence="19">
    <location>
        <begin position="1"/>
        <end position="11"/>
    </location>
</feature>
<dbReference type="GO" id="GO:0061630">
    <property type="term" value="F:ubiquitin protein ligase activity"/>
    <property type="evidence" value="ECO:0007669"/>
    <property type="project" value="UniProtKB-EC"/>
</dbReference>
<dbReference type="PROSITE" id="PS50089">
    <property type="entry name" value="ZF_RING_2"/>
    <property type="match status" value="1"/>
</dbReference>
<feature type="compositionally biased region" description="Polar residues" evidence="19">
    <location>
        <begin position="153"/>
        <end position="165"/>
    </location>
</feature>
<keyword evidence="12" id="KW-1133">Transmembrane helix</keyword>
<keyword evidence="6" id="KW-0812">Transmembrane</keyword>
<keyword evidence="22" id="KW-1185">Reference proteome</keyword>
<dbReference type="EMBL" id="FN649750">
    <property type="protein sequence ID" value="CBN76144.1"/>
    <property type="molecule type" value="Genomic_DNA"/>
</dbReference>
<dbReference type="Gene3D" id="3.30.40.10">
    <property type="entry name" value="Zinc/RING finger domain, C3HC4 (zinc finger)"/>
    <property type="match status" value="1"/>
</dbReference>
<dbReference type="OrthoDB" id="193747at2759"/>
<dbReference type="InterPro" id="IPR006845">
    <property type="entry name" value="Pex_N"/>
</dbReference>
<evidence type="ECO:0000256" key="13">
    <source>
        <dbReference type="ARBA" id="ARBA00023136"/>
    </source>
</evidence>
<proteinExistence type="inferred from homology"/>
<dbReference type="PANTHER" id="PTHR48178:SF1">
    <property type="entry name" value="PEROXISOME BIOGENESIS FACTOR 2"/>
    <property type="match status" value="1"/>
</dbReference>
<evidence type="ECO:0000256" key="16">
    <source>
        <dbReference type="ARBA" id="ARBA00034438"/>
    </source>
</evidence>
<evidence type="ECO:0000256" key="2">
    <source>
        <dbReference type="ARBA" id="ARBA00004906"/>
    </source>
</evidence>
<keyword evidence="11" id="KW-0653">Protein transport</keyword>
<dbReference type="Pfam" id="PF04757">
    <property type="entry name" value="Pex2_Pex12"/>
    <property type="match status" value="1"/>
</dbReference>
<evidence type="ECO:0000256" key="6">
    <source>
        <dbReference type="ARBA" id="ARBA00022692"/>
    </source>
</evidence>
<dbReference type="STRING" id="2880.D8LL84"/>
<evidence type="ECO:0000259" key="20">
    <source>
        <dbReference type="PROSITE" id="PS50089"/>
    </source>
</evidence>
<keyword evidence="5" id="KW-0808">Transferase</keyword>
<dbReference type="SUPFAM" id="SSF57850">
    <property type="entry name" value="RING/U-box"/>
    <property type="match status" value="1"/>
</dbReference>
<sequence length="417" mass="44252">MEPNNNANTKPTGGRSPAGVYGVLAEPAELSVMRVNQLDAGVLDTELHSLLKTQLGRACSGLPAGTLERFKPEVDALFNLLMFRFTVWVHRPTPGMHLQGLRYRSERGRTAGAPSATATGGSAAAAAAGGSSPLASGWEGGEGGALGHGGPSNTPEGGASSTSTFPGLASTAPLPCWGDAAPTRAQRLVHGLLSVGVQWGFARLRRHGLVHGWGGEDAGSVRRVAWHVLGRLETLFRLAWMVNLLLFLKSGKYATPVDRLVRMRMVHDRADPGPRPINYQFLNRRLLWDHWAKMAYVVAPLINWGSVRRAVSGGAGRLRREARALGIFGGSSGGSGRVSARGLGADAAPATEAAAAELVLTACAECGANPAKTPYVTGCGHVFCYYCARVACTVDPRYTCPRCGEYFATSRRWSQPR</sequence>
<dbReference type="GO" id="GO:0008270">
    <property type="term" value="F:zinc ion binding"/>
    <property type="evidence" value="ECO:0007669"/>
    <property type="project" value="UniProtKB-KW"/>
</dbReference>
<evidence type="ECO:0000256" key="14">
    <source>
        <dbReference type="ARBA" id="ARBA00023140"/>
    </source>
</evidence>
<evidence type="ECO:0000256" key="11">
    <source>
        <dbReference type="ARBA" id="ARBA00022927"/>
    </source>
</evidence>
<dbReference type="GO" id="GO:0005778">
    <property type="term" value="C:peroxisomal membrane"/>
    <property type="evidence" value="ECO:0007669"/>
    <property type="project" value="UniProtKB-SubCell"/>
</dbReference>
<dbReference type="InterPro" id="IPR013083">
    <property type="entry name" value="Znf_RING/FYVE/PHD"/>
</dbReference>
<name>D8LL84_ECTSI</name>
<evidence type="ECO:0000256" key="7">
    <source>
        <dbReference type="ARBA" id="ARBA00022723"/>
    </source>
</evidence>
<dbReference type="Proteomes" id="UP000002630">
    <property type="component" value="Linkage Group LG25"/>
</dbReference>
<evidence type="ECO:0000256" key="10">
    <source>
        <dbReference type="ARBA" id="ARBA00022833"/>
    </source>
</evidence>
<feature type="region of interest" description="Disordered" evidence="19">
    <location>
        <begin position="108"/>
        <end position="165"/>
    </location>
</feature>
<comment type="similarity">
    <text evidence="3">Belongs to the pex2/pex10/pex12 family.</text>
</comment>
<feature type="domain" description="RING-type" evidence="20">
    <location>
        <begin position="363"/>
        <end position="403"/>
    </location>
</feature>
<keyword evidence="7" id="KW-0479">Metal-binding</keyword>
<reference evidence="21 22" key="1">
    <citation type="journal article" date="2010" name="Nature">
        <title>The Ectocarpus genome and the independent evolution of multicellularity in brown algae.</title>
        <authorList>
            <person name="Cock J.M."/>
            <person name="Sterck L."/>
            <person name="Rouze P."/>
            <person name="Scornet D."/>
            <person name="Allen A.E."/>
            <person name="Amoutzias G."/>
            <person name="Anthouard V."/>
            <person name="Artiguenave F."/>
            <person name="Aury J.M."/>
            <person name="Badger J.H."/>
            <person name="Beszteri B."/>
            <person name="Billiau K."/>
            <person name="Bonnet E."/>
            <person name="Bothwell J.H."/>
            <person name="Bowler C."/>
            <person name="Boyen C."/>
            <person name="Brownlee C."/>
            <person name="Carrano C.J."/>
            <person name="Charrier B."/>
            <person name="Cho G.Y."/>
            <person name="Coelho S.M."/>
            <person name="Collen J."/>
            <person name="Corre E."/>
            <person name="Da Silva C."/>
            <person name="Delage L."/>
            <person name="Delaroque N."/>
            <person name="Dittami S.M."/>
            <person name="Doulbeau S."/>
            <person name="Elias M."/>
            <person name="Farnham G."/>
            <person name="Gachon C.M."/>
            <person name="Gschloessl B."/>
            <person name="Heesch S."/>
            <person name="Jabbari K."/>
            <person name="Jubin C."/>
            <person name="Kawai H."/>
            <person name="Kimura K."/>
            <person name="Kloareg B."/>
            <person name="Kupper F.C."/>
            <person name="Lang D."/>
            <person name="Le Bail A."/>
            <person name="Leblanc C."/>
            <person name="Lerouge P."/>
            <person name="Lohr M."/>
            <person name="Lopez P.J."/>
            <person name="Martens C."/>
            <person name="Maumus F."/>
            <person name="Michel G."/>
            <person name="Miranda-Saavedra D."/>
            <person name="Morales J."/>
            <person name="Moreau H."/>
            <person name="Motomura T."/>
            <person name="Nagasato C."/>
            <person name="Napoli C.A."/>
            <person name="Nelson D.R."/>
            <person name="Nyvall-Collen P."/>
            <person name="Peters A.F."/>
            <person name="Pommier C."/>
            <person name="Potin P."/>
            <person name="Poulain J."/>
            <person name="Quesneville H."/>
            <person name="Read B."/>
            <person name="Rensing S.A."/>
            <person name="Ritter A."/>
            <person name="Rousvoal S."/>
            <person name="Samanta M."/>
            <person name="Samson G."/>
            <person name="Schroeder D.C."/>
            <person name="Segurens B."/>
            <person name="Strittmatter M."/>
            <person name="Tonon T."/>
            <person name="Tregear J.W."/>
            <person name="Valentin K."/>
            <person name="von Dassow P."/>
            <person name="Yamagishi T."/>
            <person name="Van de Peer Y."/>
            <person name="Wincker P."/>
        </authorList>
    </citation>
    <scope>NUCLEOTIDE SEQUENCE [LARGE SCALE GENOMIC DNA]</scope>
    <source>
        <strain evidence="22">Ec32 / CCAP1310/4</strain>
    </source>
</reference>